<dbReference type="AlphaFoldDB" id="A0A916TWI2"/>
<dbReference type="Gene3D" id="3.30.465.10">
    <property type="match status" value="1"/>
</dbReference>
<keyword evidence="6" id="KW-1185">Reference proteome</keyword>
<dbReference type="Gene3D" id="3.30.390.50">
    <property type="entry name" value="CO dehydrogenase flavoprotein, C-terminal domain"/>
    <property type="match status" value="1"/>
</dbReference>
<dbReference type="GO" id="GO:0071949">
    <property type="term" value="F:FAD binding"/>
    <property type="evidence" value="ECO:0007669"/>
    <property type="project" value="InterPro"/>
</dbReference>
<name>A0A916TWI2_9HYPH</name>
<evidence type="ECO:0000313" key="6">
    <source>
        <dbReference type="Proteomes" id="UP000637002"/>
    </source>
</evidence>
<sequence>MIAHDFDYHAPRSLADALALLGQADAAVLGGGTWLVPNMTYGRQRPSAVVDIRRLGLDAIEIAGDIVVGAGVTYRQVLQSEALRAKLPLLAMMAGQVTGGPQIVGQATLGGSACYANPSSDVPACLVALDATLRLASRTGHREVKAADFYTGAFQTTRRPDEMLTHMVFAPPPGGAGCGYHKLKFSTGSWPIVTAACIAVAATDGGPRHRLAVGGANAVPVLLEIDGRDPDEAVAARLPSLISQEWSDEFAGAGYRRQVAPAIASRALRQARGAR</sequence>
<dbReference type="Gene3D" id="3.30.43.10">
    <property type="entry name" value="Uridine Diphospho-n-acetylenolpyruvylglucosamine Reductase, domain 2"/>
    <property type="match status" value="1"/>
</dbReference>
<comment type="caution">
    <text evidence="5">The sequence shown here is derived from an EMBL/GenBank/DDBJ whole genome shotgun (WGS) entry which is preliminary data.</text>
</comment>
<dbReference type="InterPro" id="IPR051312">
    <property type="entry name" value="Diverse_Substr_Oxidored"/>
</dbReference>
<dbReference type="GO" id="GO:0016491">
    <property type="term" value="F:oxidoreductase activity"/>
    <property type="evidence" value="ECO:0007669"/>
    <property type="project" value="UniProtKB-KW"/>
</dbReference>
<dbReference type="SUPFAM" id="SSF56176">
    <property type="entry name" value="FAD-binding/transporter-associated domain-like"/>
    <property type="match status" value="1"/>
</dbReference>
<organism evidence="5 6">
    <name type="scientific">Chelatococcus reniformis</name>
    <dbReference type="NCBI Taxonomy" id="1494448"/>
    <lineage>
        <taxon>Bacteria</taxon>
        <taxon>Pseudomonadati</taxon>
        <taxon>Pseudomonadota</taxon>
        <taxon>Alphaproteobacteria</taxon>
        <taxon>Hyphomicrobiales</taxon>
        <taxon>Chelatococcaceae</taxon>
        <taxon>Chelatococcus</taxon>
    </lineage>
</organism>
<dbReference type="InterPro" id="IPR016166">
    <property type="entry name" value="FAD-bd_PCMH"/>
</dbReference>
<dbReference type="Pfam" id="PF00941">
    <property type="entry name" value="FAD_binding_5"/>
    <property type="match status" value="1"/>
</dbReference>
<dbReference type="PANTHER" id="PTHR42659:SF2">
    <property type="entry name" value="XANTHINE DEHYDROGENASE SUBUNIT C-RELATED"/>
    <property type="match status" value="1"/>
</dbReference>
<dbReference type="PANTHER" id="PTHR42659">
    <property type="entry name" value="XANTHINE DEHYDROGENASE SUBUNIT C-RELATED"/>
    <property type="match status" value="1"/>
</dbReference>
<dbReference type="SUPFAM" id="SSF55447">
    <property type="entry name" value="CO dehydrogenase flavoprotein C-terminal domain-like"/>
    <property type="match status" value="1"/>
</dbReference>
<dbReference type="InterPro" id="IPR016169">
    <property type="entry name" value="FAD-bd_PCMH_sub2"/>
</dbReference>
<dbReference type="RefSeq" id="WP_188607156.1">
    <property type="nucleotide sequence ID" value="NZ_BMGG01000001.1"/>
</dbReference>
<dbReference type="InterPro" id="IPR005107">
    <property type="entry name" value="CO_DH_flav_C"/>
</dbReference>
<keyword evidence="1" id="KW-0285">Flavoprotein</keyword>
<accession>A0A916TWI2</accession>
<dbReference type="InterPro" id="IPR002346">
    <property type="entry name" value="Mopterin_DH_FAD-bd"/>
</dbReference>
<dbReference type="PROSITE" id="PS51387">
    <property type="entry name" value="FAD_PCMH"/>
    <property type="match status" value="1"/>
</dbReference>
<reference evidence="5" key="1">
    <citation type="journal article" date="2014" name="Int. J. Syst. Evol. Microbiol.">
        <title>Complete genome sequence of Corynebacterium casei LMG S-19264T (=DSM 44701T), isolated from a smear-ripened cheese.</title>
        <authorList>
            <consortium name="US DOE Joint Genome Institute (JGI-PGF)"/>
            <person name="Walter F."/>
            <person name="Albersmeier A."/>
            <person name="Kalinowski J."/>
            <person name="Ruckert C."/>
        </authorList>
    </citation>
    <scope>NUCLEOTIDE SEQUENCE</scope>
    <source>
        <strain evidence="5">CGMCC 1.12919</strain>
    </source>
</reference>
<evidence type="ECO:0000256" key="3">
    <source>
        <dbReference type="ARBA" id="ARBA00023002"/>
    </source>
</evidence>
<protein>
    <recommendedName>
        <fullName evidence="4">FAD-binding PCMH-type domain-containing protein</fullName>
    </recommendedName>
</protein>
<evidence type="ECO:0000259" key="4">
    <source>
        <dbReference type="PROSITE" id="PS51387"/>
    </source>
</evidence>
<dbReference type="SMART" id="SM01092">
    <property type="entry name" value="CO_deh_flav_C"/>
    <property type="match status" value="1"/>
</dbReference>
<evidence type="ECO:0000256" key="2">
    <source>
        <dbReference type="ARBA" id="ARBA00022827"/>
    </source>
</evidence>
<feature type="domain" description="FAD-binding PCMH-type" evidence="4">
    <location>
        <begin position="1"/>
        <end position="174"/>
    </location>
</feature>
<evidence type="ECO:0000313" key="5">
    <source>
        <dbReference type="EMBL" id="GGC45440.1"/>
    </source>
</evidence>
<dbReference type="Proteomes" id="UP000637002">
    <property type="component" value="Unassembled WGS sequence"/>
</dbReference>
<dbReference type="InterPro" id="IPR036318">
    <property type="entry name" value="FAD-bd_PCMH-like_sf"/>
</dbReference>
<dbReference type="InterPro" id="IPR016167">
    <property type="entry name" value="FAD-bd_PCMH_sub1"/>
</dbReference>
<reference evidence="5" key="2">
    <citation type="submission" date="2020-09" db="EMBL/GenBank/DDBJ databases">
        <authorList>
            <person name="Sun Q."/>
            <person name="Zhou Y."/>
        </authorList>
    </citation>
    <scope>NUCLEOTIDE SEQUENCE</scope>
    <source>
        <strain evidence="5">CGMCC 1.12919</strain>
    </source>
</reference>
<proteinExistence type="predicted"/>
<keyword evidence="3" id="KW-0560">Oxidoreductase</keyword>
<evidence type="ECO:0000256" key="1">
    <source>
        <dbReference type="ARBA" id="ARBA00022630"/>
    </source>
</evidence>
<gene>
    <name evidence="5" type="ORF">GCM10010994_00700</name>
</gene>
<keyword evidence="2" id="KW-0274">FAD</keyword>
<dbReference type="InterPro" id="IPR036683">
    <property type="entry name" value="CO_DH_flav_C_dom_sf"/>
</dbReference>
<dbReference type="EMBL" id="BMGG01000001">
    <property type="protein sequence ID" value="GGC45440.1"/>
    <property type="molecule type" value="Genomic_DNA"/>
</dbReference>